<evidence type="ECO:0000256" key="2">
    <source>
        <dbReference type="SAM" id="SignalP"/>
    </source>
</evidence>
<dbReference type="SMART" id="SM00408">
    <property type="entry name" value="IGc2"/>
    <property type="match status" value="2"/>
</dbReference>
<feature type="signal peptide" evidence="2">
    <location>
        <begin position="1"/>
        <end position="27"/>
    </location>
</feature>
<dbReference type="InterPro" id="IPR036179">
    <property type="entry name" value="Ig-like_dom_sf"/>
</dbReference>
<evidence type="ECO:0000256" key="1">
    <source>
        <dbReference type="RuleBase" id="RU000411"/>
    </source>
</evidence>
<feature type="domain" description="Ig-like" evidence="3">
    <location>
        <begin position="30"/>
        <end position="114"/>
    </location>
</feature>
<dbReference type="InterPro" id="IPR007110">
    <property type="entry name" value="Ig-like_dom"/>
</dbReference>
<dbReference type="SUPFAM" id="SSF48726">
    <property type="entry name" value="Immunoglobulin"/>
    <property type="match status" value="2"/>
</dbReference>
<dbReference type="InterPro" id="IPR042185">
    <property type="entry name" value="Serpin_sf_2"/>
</dbReference>
<dbReference type="SMART" id="SM00093">
    <property type="entry name" value="SERPIN"/>
    <property type="match status" value="1"/>
</dbReference>
<dbReference type="GO" id="GO:0005615">
    <property type="term" value="C:extracellular space"/>
    <property type="evidence" value="ECO:0007669"/>
    <property type="project" value="InterPro"/>
</dbReference>
<evidence type="ECO:0000259" key="3">
    <source>
        <dbReference type="PROSITE" id="PS50835"/>
    </source>
</evidence>
<sequence length="611" mass="68476">MGISVLSCVSLLLVFELFSSSVGVLQSVPGSTLVFPCLPGQNQKSFAGAKITWKYNDYLVPDYPESSKELKASKDGFYLEISPVSVANEGEYECVIKQNDMEWQKVHIVQVDVSSSYILKVIEGSTVNLPCDRPPSSKDPVHWYRYDKGMTNGTRKQLNPAETGEMVEGDRLEWLYGPLEKDMTITLNEVKMEDAGMYYCETAEQGRDSSNFNTIELIVEAAPTVLPYSCVGFMTPWESCQDETSRSWEAMLGESLNEFSMKLYAHLSQSQPMKNLLFSPISISGVLTHLLLGARGKTRRDMETALCLSHDFFCVHSEMKKLKLKLQDTLKMASQIYYNPNMKLSESFTNQSMQFYDADPVKLTNTSEVNVEMINSWVAKQTNNKIKELVDSVPAHTELLLLNAVYFNGQWKMKFDAKSKTFPFVKLNGDTVKVPVLYSAKYKLAVQYVPAVKAQVAMFPLSGASSLFILLPPTTKLTDLQLVEGKMTDRAVSQMVEQMNQVSPQATEVTLPKIKLDIRTEMNTLLRKIGLSELFDSANLCGLYPDNELLLTEARHRAFLSLTEEGVEAGAATSLSFSRSFSSFSALRPFLMILWSDQAKVPLFVGRVTEP</sequence>
<dbReference type="InterPro" id="IPR003598">
    <property type="entry name" value="Ig_sub2"/>
</dbReference>
<dbReference type="PROSITE" id="PS50835">
    <property type="entry name" value="IG_LIKE"/>
    <property type="match status" value="2"/>
</dbReference>
<dbReference type="PANTHER" id="PTHR11461:SF159">
    <property type="entry name" value="PLASMA PROTEASE C1 INHIBITOR"/>
    <property type="match status" value="1"/>
</dbReference>
<gene>
    <name evidence="4" type="primary">serping1</name>
</gene>
<reference evidence="4" key="1">
    <citation type="submission" date="2020-07" db="EMBL/GenBank/DDBJ databases">
        <title>A long reads based de novo assembly of the rainbow trout Arlee double haploid line genome.</title>
        <authorList>
            <person name="Gao G."/>
            <person name="Palti Y."/>
        </authorList>
    </citation>
    <scope>NUCLEOTIDE SEQUENCE [LARGE SCALE GENOMIC DNA]</scope>
</reference>
<dbReference type="Proteomes" id="UP000694395">
    <property type="component" value="Chromosome 19"/>
</dbReference>
<protein>
    <submittedName>
        <fullName evidence="4">Serpin peptidase inhibitor, clade G (C1 inhibitor), member 1</fullName>
    </submittedName>
</protein>
<dbReference type="InterPro" id="IPR023796">
    <property type="entry name" value="Serpin_dom"/>
</dbReference>
<dbReference type="PANTHER" id="PTHR11461">
    <property type="entry name" value="SERINE PROTEASE INHIBITOR, SERPIN"/>
    <property type="match status" value="1"/>
</dbReference>
<evidence type="ECO:0000313" key="5">
    <source>
        <dbReference type="Proteomes" id="UP000694395"/>
    </source>
</evidence>
<dbReference type="InterPro" id="IPR003599">
    <property type="entry name" value="Ig_sub"/>
</dbReference>
<dbReference type="SMART" id="SM00409">
    <property type="entry name" value="IG"/>
    <property type="match status" value="2"/>
</dbReference>
<dbReference type="Pfam" id="PF00079">
    <property type="entry name" value="Serpin"/>
    <property type="match status" value="1"/>
</dbReference>
<feature type="domain" description="Ig-like" evidence="3">
    <location>
        <begin position="123"/>
        <end position="216"/>
    </location>
</feature>
<reference evidence="4" key="2">
    <citation type="submission" date="2025-08" db="UniProtKB">
        <authorList>
            <consortium name="Ensembl"/>
        </authorList>
    </citation>
    <scope>IDENTIFICATION</scope>
</reference>
<dbReference type="InterPro" id="IPR000215">
    <property type="entry name" value="Serpin_fam"/>
</dbReference>
<dbReference type="Gene3D" id="2.30.39.10">
    <property type="entry name" value="Alpha-1-antitrypsin, domain 1"/>
    <property type="match status" value="1"/>
</dbReference>
<dbReference type="GeneTree" id="ENSGT00940000159681"/>
<dbReference type="CDD" id="cd02050">
    <property type="entry name" value="serpinG1_C1-INH"/>
    <property type="match status" value="1"/>
</dbReference>
<dbReference type="SUPFAM" id="SSF56574">
    <property type="entry name" value="Serpins"/>
    <property type="match status" value="1"/>
</dbReference>
<dbReference type="Gene3D" id="2.60.40.10">
    <property type="entry name" value="Immunoglobulins"/>
    <property type="match status" value="2"/>
</dbReference>
<dbReference type="AlphaFoldDB" id="A0A8C7PNL2"/>
<dbReference type="GO" id="GO:0004867">
    <property type="term" value="F:serine-type endopeptidase inhibitor activity"/>
    <property type="evidence" value="ECO:0007669"/>
    <property type="project" value="InterPro"/>
</dbReference>
<keyword evidence="2" id="KW-0732">Signal</keyword>
<proteinExistence type="inferred from homology"/>
<dbReference type="InterPro" id="IPR042178">
    <property type="entry name" value="Serpin_sf_1"/>
</dbReference>
<dbReference type="Gene3D" id="3.30.497.10">
    <property type="entry name" value="Antithrombin, subunit I, domain 2"/>
    <property type="match status" value="1"/>
</dbReference>
<dbReference type="InterPro" id="IPR013783">
    <property type="entry name" value="Ig-like_fold"/>
</dbReference>
<dbReference type="InterPro" id="IPR036186">
    <property type="entry name" value="Serpin_sf"/>
</dbReference>
<dbReference type="Ensembl" id="ENSOMYT00000026836.2">
    <property type="protein sequence ID" value="ENSOMYP00000024511.2"/>
    <property type="gene ID" value="ENSOMYG00000011625.2"/>
</dbReference>
<comment type="similarity">
    <text evidence="1">Belongs to the serpin family.</text>
</comment>
<evidence type="ECO:0000313" key="4">
    <source>
        <dbReference type="Ensembl" id="ENSOMYP00000024511.2"/>
    </source>
</evidence>
<dbReference type="Pfam" id="PF07686">
    <property type="entry name" value="V-set"/>
    <property type="match status" value="1"/>
</dbReference>
<dbReference type="InterPro" id="IPR013106">
    <property type="entry name" value="Ig_V-set"/>
</dbReference>
<accession>A0A8C7PNL2</accession>
<keyword evidence="5" id="KW-1185">Reference proteome</keyword>
<reference evidence="4" key="3">
    <citation type="submission" date="2025-09" db="UniProtKB">
        <authorList>
            <consortium name="Ensembl"/>
        </authorList>
    </citation>
    <scope>IDENTIFICATION</scope>
</reference>
<feature type="chain" id="PRO_5035464309" evidence="2">
    <location>
        <begin position="28"/>
        <end position="611"/>
    </location>
</feature>
<name>A0A8C7PNL2_ONCMY</name>
<organism evidence="4 5">
    <name type="scientific">Oncorhynchus mykiss</name>
    <name type="common">Rainbow trout</name>
    <name type="synonym">Salmo gairdneri</name>
    <dbReference type="NCBI Taxonomy" id="8022"/>
    <lineage>
        <taxon>Eukaryota</taxon>
        <taxon>Metazoa</taxon>
        <taxon>Chordata</taxon>
        <taxon>Craniata</taxon>
        <taxon>Vertebrata</taxon>
        <taxon>Euteleostomi</taxon>
        <taxon>Actinopterygii</taxon>
        <taxon>Neopterygii</taxon>
        <taxon>Teleostei</taxon>
        <taxon>Protacanthopterygii</taxon>
        <taxon>Salmoniformes</taxon>
        <taxon>Salmonidae</taxon>
        <taxon>Salmoninae</taxon>
        <taxon>Oncorhynchus</taxon>
    </lineage>
</organism>